<dbReference type="EMBL" id="HBEO01025585">
    <property type="protein sequence ID" value="CAD8496530.1"/>
    <property type="molecule type" value="Transcribed_RNA"/>
</dbReference>
<dbReference type="SMART" id="SM00456">
    <property type="entry name" value="WW"/>
    <property type="match status" value="1"/>
</dbReference>
<dbReference type="Pfam" id="PF00397">
    <property type="entry name" value="WW"/>
    <property type="match status" value="1"/>
</dbReference>
<dbReference type="Pfam" id="PF22675">
    <property type="entry name" value="KH-I_KHDC4-BBP"/>
    <property type="match status" value="1"/>
</dbReference>
<dbReference type="GO" id="GO:0005634">
    <property type="term" value="C:nucleus"/>
    <property type="evidence" value="ECO:0007669"/>
    <property type="project" value="InterPro"/>
</dbReference>
<dbReference type="InterPro" id="IPR001202">
    <property type="entry name" value="WW_dom"/>
</dbReference>
<dbReference type="PANTHER" id="PTHR15744:SF0">
    <property type="entry name" value="KH HOMOLOGY DOMAIN-CONTAINING PROTEIN 4"/>
    <property type="match status" value="1"/>
</dbReference>
<dbReference type="SMART" id="SM00322">
    <property type="entry name" value="KH"/>
    <property type="match status" value="1"/>
</dbReference>
<evidence type="ECO:0000259" key="3">
    <source>
        <dbReference type="PROSITE" id="PS50020"/>
    </source>
</evidence>
<organism evidence="4">
    <name type="scientific">Hanusia phi</name>
    <dbReference type="NCBI Taxonomy" id="3032"/>
    <lineage>
        <taxon>Eukaryota</taxon>
        <taxon>Cryptophyceae</taxon>
        <taxon>Pyrenomonadales</taxon>
        <taxon>Geminigeraceae</taxon>
        <taxon>Hanusia</taxon>
    </lineage>
</organism>
<dbReference type="InterPro" id="IPR031121">
    <property type="entry name" value="RIK/BLOM7"/>
</dbReference>
<dbReference type="CDD" id="cd00201">
    <property type="entry name" value="WW"/>
    <property type="match status" value="1"/>
</dbReference>
<dbReference type="GO" id="GO:0003723">
    <property type="term" value="F:RNA binding"/>
    <property type="evidence" value="ECO:0007669"/>
    <property type="project" value="UniProtKB-UniRule"/>
</dbReference>
<evidence type="ECO:0000256" key="2">
    <source>
        <dbReference type="SAM" id="MobiDB-lite"/>
    </source>
</evidence>
<name>A0A7S0HU34_9CRYP</name>
<dbReference type="PROSITE" id="PS50084">
    <property type="entry name" value="KH_TYPE_1"/>
    <property type="match status" value="1"/>
</dbReference>
<reference evidence="4" key="1">
    <citation type="submission" date="2021-01" db="EMBL/GenBank/DDBJ databases">
        <authorList>
            <person name="Corre E."/>
            <person name="Pelletier E."/>
            <person name="Niang G."/>
            <person name="Scheremetjew M."/>
            <person name="Finn R."/>
            <person name="Kale V."/>
            <person name="Holt S."/>
            <person name="Cochrane G."/>
            <person name="Meng A."/>
            <person name="Brown T."/>
            <person name="Cohen L."/>
        </authorList>
    </citation>
    <scope>NUCLEOTIDE SEQUENCE</scope>
    <source>
        <strain evidence="4">CCMP325</strain>
    </source>
</reference>
<feature type="compositionally biased region" description="Gly residues" evidence="2">
    <location>
        <begin position="216"/>
        <end position="228"/>
    </location>
</feature>
<dbReference type="SUPFAM" id="SSF54791">
    <property type="entry name" value="Eukaryotic type KH-domain (KH-domain type I)"/>
    <property type="match status" value="1"/>
</dbReference>
<dbReference type="SUPFAM" id="SSF51045">
    <property type="entry name" value="WW domain"/>
    <property type="match status" value="1"/>
</dbReference>
<sequence length="254" mass="26877">MNDTPLPDPRALSKQVADGFAVKKVFVGLEDAPTTFSVIGKILGPKGSYLKHINTISGARVDLRGKGSRQLPGVPGADLPLHIEISSRVESQVEEAVRLVEDLVGTVKADYEKYKKTQERNNFNSMVPKPPLPPGWEQAFDPSGRVYYINHNDKTTSWTPPVMPDAAQGYPGQAPPAAGYYGYPGYDPNAYYGAYGYDPNAYAQYYNYYGYGTGEGQAAGEGQGGAGQEGQTPAGQAAGEAPGAAAAAAAQPPA</sequence>
<feature type="region of interest" description="Disordered" evidence="2">
    <location>
        <begin position="216"/>
        <end position="254"/>
    </location>
</feature>
<gene>
    <name evidence="4" type="ORF">HPHI1048_LOCUS17205</name>
</gene>
<evidence type="ECO:0000256" key="1">
    <source>
        <dbReference type="PROSITE-ProRule" id="PRU00117"/>
    </source>
</evidence>
<feature type="compositionally biased region" description="Low complexity" evidence="2">
    <location>
        <begin position="229"/>
        <end position="254"/>
    </location>
</feature>
<dbReference type="PROSITE" id="PS01159">
    <property type="entry name" value="WW_DOMAIN_1"/>
    <property type="match status" value="1"/>
</dbReference>
<dbReference type="InterPro" id="IPR036612">
    <property type="entry name" value="KH_dom_type_1_sf"/>
</dbReference>
<dbReference type="PANTHER" id="PTHR15744">
    <property type="entry name" value="BLOM7"/>
    <property type="match status" value="1"/>
</dbReference>
<dbReference type="InterPro" id="IPR036020">
    <property type="entry name" value="WW_dom_sf"/>
</dbReference>
<dbReference type="Gene3D" id="2.20.70.10">
    <property type="match status" value="1"/>
</dbReference>
<proteinExistence type="predicted"/>
<accession>A0A7S0HU34</accession>
<dbReference type="InterPro" id="IPR055256">
    <property type="entry name" value="KH_1_KHDC4/BBP-like"/>
</dbReference>
<dbReference type="AlphaFoldDB" id="A0A7S0HU34"/>
<dbReference type="InterPro" id="IPR004087">
    <property type="entry name" value="KH_dom"/>
</dbReference>
<protein>
    <recommendedName>
        <fullName evidence="3">WW domain-containing protein</fullName>
    </recommendedName>
</protein>
<dbReference type="CDD" id="cd22386">
    <property type="entry name" value="KH-I_KHDC4_rpt2"/>
    <property type="match status" value="1"/>
</dbReference>
<evidence type="ECO:0000313" key="4">
    <source>
        <dbReference type="EMBL" id="CAD8496530.1"/>
    </source>
</evidence>
<dbReference type="Gene3D" id="3.30.1370.10">
    <property type="entry name" value="K Homology domain, type 1"/>
    <property type="match status" value="1"/>
</dbReference>
<feature type="domain" description="WW" evidence="3">
    <location>
        <begin position="130"/>
        <end position="163"/>
    </location>
</feature>
<dbReference type="PROSITE" id="PS50020">
    <property type="entry name" value="WW_DOMAIN_2"/>
    <property type="match status" value="1"/>
</dbReference>
<dbReference type="InterPro" id="IPR047889">
    <property type="entry name" value="KHDC4_KH-I_second"/>
</dbReference>
<keyword evidence="1" id="KW-0694">RNA-binding</keyword>